<dbReference type="RefSeq" id="WP_120017864.1">
    <property type="nucleotide sequence ID" value="NZ_QZWZ01000035.1"/>
</dbReference>
<feature type="transmembrane region" description="Helical" evidence="6">
    <location>
        <begin position="97"/>
        <end position="119"/>
    </location>
</feature>
<keyword evidence="2" id="KW-1003">Cell membrane</keyword>
<dbReference type="InterPro" id="IPR001851">
    <property type="entry name" value="ABC_transp_permease"/>
</dbReference>
<keyword evidence="4 6" id="KW-1133">Transmembrane helix</keyword>
<evidence type="ECO:0000256" key="6">
    <source>
        <dbReference type="SAM" id="Phobius"/>
    </source>
</evidence>
<dbReference type="AlphaFoldDB" id="A0A3A5KHI1"/>
<evidence type="ECO:0000313" key="7">
    <source>
        <dbReference type="EMBL" id="RJT30429.1"/>
    </source>
</evidence>
<feature type="transmembrane region" description="Helical" evidence="6">
    <location>
        <begin position="193"/>
        <end position="214"/>
    </location>
</feature>
<evidence type="ECO:0000256" key="5">
    <source>
        <dbReference type="ARBA" id="ARBA00023136"/>
    </source>
</evidence>
<keyword evidence="3 6" id="KW-0812">Transmembrane</keyword>
<feature type="transmembrane region" description="Helical" evidence="6">
    <location>
        <begin position="139"/>
        <end position="164"/>
    </location>
</feature>
<name>A0A3A5KHI1_9HYPH</name>
<dbReference type="Pfam" id="PF02653">
    <property type="entry name" value="BPD_transp_2"/>
    <property type="match status" value="1"/>
</dbReference>
<dbReference type="OrthoDB" id="9792579at2"/>
<keyword evidence="8" id="KW-1185">Reference proteome</keyword>
<evidence type="ECO:0000256" key="2">
    <source>
        <dbReference type="ARBA" id="ARBA00022475"/>
    </source>
</evidence>
<proteinExistence type="predicted"/>
<feature type="transmembrane region" description="Helical" evidence="6">
    <location>
        <begin position="68"/>
        <end position="88"/>
    </location>
</feature>
<dbReference type="Proteomes" id="UP000272706">
    <property type="component" value="Unassembled WGS sequence"/>
</dbReference>
<feature type="transmembrane region" description="Helical" evidence="6">
    <location>
        <begin position="272"/>
        <end position="290"/>
    </location>
</feature>
<evidence type="ECO:0000313" key="8">
    <source>
        <dbReference type="Proteomes" id="UP000272706"/>
    </source>
</evidence>
<dbReference type="CDD" id="cd06580">
    <property type="entry name" value="TM_PBP1_transp_TpRbsC_like"/>
    <property type="match status" value="1"/>
</dbReference>
<organism evidence="7 8">
    <name type="scientific">Mesorhizobium waimense</name>
    <dbReference type="NCBI Taxonomy" id="1300307"/>
    <lineage>
        <taxon>Bacteria</taxon>
        <taxon>Pseudomonadati</taxon>
        <taxon>Pseudomonadota</taxon>
        <taxon>Alphaproteobacteria</taxon>
        <taxon>Hyphomicrobiales</taxon>
        <taxon>Phyllobacteriaceae</taxon>
        <taxon>Mesorhizobium</taxon>
    </lineage>
</organism>
<dbReference type="GO" id="GO:0022857">
    <property type="term" value="F:transmembrane transporter activity"/>
    <property type="evidence" value="ECO:0007669"/>
    <property type="project" value="InterPro"/>
</dbReference>
<comment type="subcellular location">
    <subcellularLocation>
        <location evidence="1">Cell membrane</location>
        <topology evidence="1">Multi-pass membrane protein</topology>
    </subcellularLocation>
</comment>
<dbReference type="PANTHER" id="PTHR43370:SF2">
    <property type="entry name" value="ABC TRANSPORTER PERMEASE PROTEIN"/>
    <property type="match status" value="1"/>
</dbReference>
<feature type="transmembrane region" description="Helical" evidence="6">
    <location>
        <begin position="6"/>
        <end position="32"/>
    </location>
</feature>
<sequence length="308" mass="31743">MDATGIGLWGVPLAILGGAIRVSTPFIFVSLGEAITERSGRINLGLEGTLVFGAMSAYAVAVETSSPWLGLIAAAFAGLCFGLFHGWICKFPKVNDIAIGIALMLFGSGLAFFFGKPFIQPSAPDLPAIPFGAWSDIPQVQAALDVNVLFLIGAALAVFLWWAFRNTRAGLILRVVGDSSDAARAMGLNPTTVRLAATGIGGALAGIGGAYLSLYYPGSWTEGISSGQGLMAVALVIFARWNPLGCFAAALLFGGAGALGPALQSVGVTQGYYLFYAAPYILTLVIMIATSSPSRSLAGAPGELSITK</sequence>
<evidence type="ECO:0000256" key="4">
    <source>
        <dbReference type="ARBA" id="ARBA00022989"/>
    </source>
</evidence>
<dbReference type="PANTHER" id="PTHR43370">
    <property type="entry name" value="SUGAR ABC TRANSPORTER INTEGRAL MEMBRANE PROTEIN-RELATED"/>
    <property type="match status" value="1"/>
</dbReference>
<keyword evidence="5 6" id="KW-0472">Membrane</keyword>
<reference evidence="7 8" key="1">
    <citation type="submission" date="2018-09" db="EMBL/GenBank/DDBJ databases">
        <title>Mesorhizobium carmichaelinearum sp. nov. isolated from Carmichaelinea spp. root nodules in New Zealand.</title>
        <authorList>
            <person name="De Meyer S.E."/>
        </authorList>
    </citation>
    <scope>NUCLEOTIDE SEQUENCE [LARGE SCALE GENOMIC DNA]</scope>
    <source>
        <strain evidence="7 8">ICMP19557</strain>
    </source>
</reference>
<dbReference type="GO" id="GO:0005886">
    <property type="term" value="C:plasma membrane"/>
    <property type="evidence" value="ECO:0007669"/>
    <property type="project" value="UniProtKB-SubCell"/>
</dbReference>
<protein>
    <submittedName>
        <fullName evidence="7">ABC transporter permease</fullName>
    </submittedName>
</protein>
<evidence type="ECO:0000256" key="1">
    <source>
        <dbReference type="ARBA" id="ARBA00004651"/>
    </source>
</evidence>
<accession>A0A3A5KHI1</accession>
<comment type="caution">
    <text evidence="7">The sequence shown here is derived from an EMBL/GenBank/DDBJ whole genome shotgun (WGS) entry which is preliminary data.</text>
</comment>
<evidence type="ECO:0000256" key="3">
    <source>
        <dbReference type="ARBA" id="ARBA00022692"/>
    </source>
</evidence>
<dbReference type="EMBL" id="QZWZ01000035">
    <property type="protein sequence ID" value="RJT30429.1"/>
    <property type="molecule type" value="Genomic_DNA"/>
</dbReference>
<feature type="transmembrane region" description="Helical" evidence="6">
    <location>
        <begin position="246"/>
        <end position="266"/>
    </location>
</feature>
<feature type="transmembrane region" description="Helical" evidence="6">
    <location>
        <begin position="44"/>
        <end position="62"/>
    </location>
</feature>
<gene>
    <name evidence="7" type="ORF">D3227_30185</name>
</gene>